<keyword evidence="4 7" id="KW-0812">Transmembrane</keyword>
<feature type="transmembrane region" description="Helical" evidence="7">
    <location>
        <begin position="176"/>
        <end position="201"/>
    </location>
</feature>
<dbReference type="InterPro" id="IPR058533">
    <property type="entry name" value="Cation_efflux_TM"/>
</dbReference>
<comment type="caution">
    <text evidence="9">The sequence shown here is derived from an EMBL/GenBank/DDBJ whole genome shotgun (WGS) entry which is preliminary data.</text>
</comment>
<feature type="transmembrane region" description="Helical" evidence="7">
    <location>
        <begin position="45"/>
        <end position="67"/>
    </location>
</feature>
<dbReference type="GO" id="GO:0016020">
    <property type="term" value="C:membrane"/>
    <property type="evidence" value="ECO:0007669"/>
    <property type="project" value="UniProtKB-SubCell"/>
</dbReference>
<comment type="subcellular location">
    <subcellularLocation>
        <location evidence="1">Membrane</location>
        <topology evidence="1">Multi-pass membrane protein</topology>
    </subcellularLocation>
</comment>
<dbReference type="InterPro" id="IPR002524">
    <property type="entry name" value="Cation_efflux"/>
</dbReference>
<protein>
    <submittedName>
        <fullName evidence="9">Cation diffusion facilitator family transporter</fullName>
    </submittedName>
</protein>
<feature type="transmembrane region" description="Helical" evidence="7">
    <location>
        <begin position="117"/>
        <end position="136"/>
    </location>
</feature>
<proteinExistence type="inferred from homology"/>
<dbReference type="NCBIfam" id="TIGR01297">
    <property type="entry name" value="CDF"/>
    <property type="match status" value="1"/>
</dbReference>
<evidence type="ECO:0000259" key="8">
    <source>
        <dbReference type="Pfam" id="PF01545"/>
    </source>
</evidence>
<accession>A0A921ILL9</accession>
<keyword evidence="5 7" id="KW-1133">Transmembrane helix</keyword>
<comment type="similarity">
    <text evidence="2">Belongs to the cation diffusion facilitator (CDF) transporter (TC 2.A.4) family.</text>
</comment>
<sequence>MATQPKTDPINEALVIRKLSLVSVIGNAVLSGFKLFAGITGHSSAMISDAIHSFSDVLTTLIAWIGVKVSKKASDEEHPYGHERLECIASLLLGGVLLLTGLGIGKAGLETIFSGNYQALAVPGAIALAAAIVSIAGKEAMYWYTRHYALLIHSSAFMADAWHHRSDAFSSIGPLIGIAGAMLGFPVLDSVASVVICLFILKVSYDILKDAINKLLDTSCGEEYEQRLRTYVAARPGGRVIPCLATDSGGRLCPTKTARPSRPGCFSFARPACCTEPEQKYSIRHILYYITICIFY</sequence>
<feature type="transmembrane region" description="Helical" evidence="7">
    <location>
        <begin position="148"/>
        <end position="164"/>
    </location>
</feature>
<keyword evidence="3" id="KW-0813">Transport</keyword>
<dbReference type="InterPro" id="IPR050291">
    <property type="entry name" value="CDF_Transporter"/>
</dbReference>
<dbReference type="Gene3D" id="1.20.1510.10">
    <property type="entry name" value="Cation efflux protein transmembrane domain"/>
    <property type="match status" value="1"/>
</dbReference>
<dbReference type="Proteomes" id="UP000782880">
    <property type="component" value="Unassembled WGS sequence"/>
</dbReference>
<evidence type="ECO:0000313" key="9">
    <source>
        <dbReference type="EMBL" id="HJG28896.1"/>
    </source>
</evidence>
<dbReference type="Pfam" id="PF01545">
    <property type="entry name" value="Cation_efflux"/>
    <property type="match status" value="1"/>
</dbReference>
<dbReference type="PANTHER" id="PTHR43840:SF15">
    <property type="entry name" value="MITOCHONDRIAL METAL TRANSPORTER 1-RELATED"/>
    <property type="match status" value="1"/>
</dbReference>
<feature type="domain" description="Cation efflux protein transmembrane" evidence="8">
    <location>
        <begin position="21"/>
        <end position="216"/>
    </location>
</feature>
<dbReference type="AlphaFoldDB" id="A0A921ILL9"/>
<evidence type="ECO:0000256" key="5">
    <source>
        <dbReference type="ARBA" id="ARBA00022989"/>
    </source>
</evidence>
<evidence type="ECO:0000256" key="6">
    <source>
        <dbReference type="ARBA" id="ARBA00023136"/>
    </source>
</evidence>
<evidence type="ECO:0000256" key="7">
    <source>
        <dbReference type="SAM" id="Phobius"/>
    </source>
</evidence>
<dbReference type="EMBL" id="DYVE01000250">
    <property type="protein sequence ID" value="HJG28896.1"/>
    <property type="molecule type" value="Genomic_DNA"/>
</dbReference>
<keyword evidence="6 7" id="KW-0472">Membrane</keyword>
<name>A0A921ILL9_9FIRM</name>
<reference evidence="9" key="1">
    <citation type="journal article" date="2021" name="PeerJ">
        <title>Extensive microbial diversity within the chicken gut microbiome revealed by metagenomics and culture.</title>
        <authorList>
            <person name="Gilroy R."/>
            <person name="Ravi A."/>
            <person name="Getino M."/>
            <person name="Pursley I."/>
            <person name="Horton D.L."/>
            <person name="Alikhan N.F."/>
            <person name="Baker D."/>
            <person name="Gharbi K."/>
            <person name="Hall N."/>
            <person name="Watson M."/>
            <person name="Adriaenssens E.M."/>
            <person name="Foster-Nyarko E."/>
            <person name="Jarju S."/>
            <person name="Secka A."/>
            <person name="Antonio M."/>
            <person name="Oren A."/>
            <person name="Chaudhuri R.R."/>
            <person name="La Ragione R."/>
            <person name="Hildebrand F."/>
            <person name="Pallen M.J."/>
        </authorList>
    </citation>
    <scope>NUCLEOTIDE SEQUENCE</scope>
    <source>
        <strain evidence="9">ChiBcec21-2208</strain>
    </source>
</reference>
<feature type="transmembrane region" description="Helical" evidence="7">
    <location>
        <begin position="87"/>
        <end position="105"/>
    </location>
</feature>
<evidence type="ECO:0000256" key="2">
    <source>
        <dbReference type="ARBA" id="ARBA00008114"/>
    </source>
</evidence>
<reference evidence="9" key="2">
    <citation type="submission" date="2021-09" db="EMBL/GenBank/DDBJ databases">
        <authorList>
            <person name="Gilroy R."/>
        </authorList>
    </citation>
    <scope>NUCLEOTIDE SEQUENCE</scope>
    <source>
        <strain evidence="9">ChiBcec21-2208</strain>
    </source>
</reference>
<evidence type="ECO:0000313" key="10">
    <source>
        <dbReference type="Proteomes" id="UP000782880"/>
    </source>
</evidence>
<evidence type="ECO:0000256" key="4">
    <source>
        <dbReference type="ARBA" id="ARBA00022692"/>
    </source>
</evidence>
<dbReference type="SUPFAM" id="SSF161111">
    <property type="entry name" value="Cation efflux protein transmembrane domain-like"/>
    <property type="match status" value="1"/>
</dbReference>
<dbReference type="FunFam" id="1.20.1510.10:FF:000006">
    <property type="entry name" value="Divalent cation efflux transporter"/>
    <property type="match status" value="1"/>
</dbReference>
<evidence type="ECO:0000256" key="1">
    <source>
        <dbReference type="ARBA" id="ARBA00004141"/>
    </source>
</evidence>
<dbReference type="PANTHER" id="PTHR43840">
    <property type="entry name" value="MITOCHONDRIAL METAL TRANSPORTER 1-RELATED"/>
    <property type="match status" value="1"/>
</dbReference>
<evidence type="ECO:0000256" key="3">
    <source>
        <dbReference type="ARBA" id="ARBA00022448"/>
    </source>
</evidence>
<organism evidence="9 10">
    <name type="scientific">Subdoligranulum variabile</name>
    <dbReference type="NCBI Taxonomy" id="214851"/>
    <lineage>
        <taxon>Bacteria</taxon>
        <taxon>Bacillati</taxon>
        <taxon>Bacillota</taxon>
        <taxon>Clostridia</taxon>
        <taxon>Eubacteriales</taxon>
        <taxon>Oscillospiraceae</taxon>
        <taxon>Subdoligranulum</taxon>
    </lineage>
</organism>
<dbReference type="InterPro" id="IPR027469">
    <property type="entry name" value="Cation_efflux_TMD_sf"/>
</dbReference>
<gene>
    <name evidence="9" type="ORF">K8V20_09690</name>
</gene>
<feature type="transmembrane region" description="Helical" evidence="7">
    <location>
        <begin position="21"/>
        <end position="39"/>
    </location>
</feature>
<dbReference type="GO" id="GO:0008324">
    <property type="term" value="F:monoatomic cation transmembrane transporter activity"/>
    <property type="evidence" value="ECO:0007669"/>
    <property type="project" value="InterPro"/>
</dbReference>